<protein>
    <submittedName>
        <fullName evidence="1">Uncharacterized protein</fullName>
    </submittedName>
</protein>
<organism evidence="1">
    <name type="scientific">Rhizophora mucronata</name>
    <name type="common">Asiatic mangrove</name>
    <dbReference type="NCBI Taxonomy" id="61149"/>
    <lineage>
        <taxon>Eukaryota</taxon>
        <taxon>Viridiplantae</taxon>
        <taxon>Streptophyta</taxon>
        <taxon>Embryophyta</taxon>
        <taxon>Tracheophyta</taxon>
        <taxon>Spermatophyta</taxon>
        <taxon>Magnoliopsida</taxon>
        <taxon>eudicotyledons</taxon>
        <taxon>Gunneridae</taxon>
        <taxon>Pentapetalae</taxon>
        <taxon>rosids</taxon>
        <taxon>fabids</taxon>
        <taxon>Malpighiales</taxon>
        <taxon>Rhizophoraceae</taxon>
        <taxon>Rhizophora</taxon>
    </lineage>
</organism>
<evidence type="ECO:0000313" key="1">
    <source>
        <dbReference type="EMBL" id="MBX06039.1"/>
    </source>
</evidence>
<sequence length="24" mass="2726">MIANQLKNPSYITHACYPSNLIHP</sequence>
<dbReference type="EMBL" id="GGEC01025555">
    <property type="protein sequence ID" value="MBX06039.1"/>
    <property type="molecule type" value="Transcribed_RNA"/>
</dbReference>
<proteinExistence type="predicted"/>
<name>A0A2P2KK04_RHIMU</name>
<dbReference type="AlphaFoldDB" id="A0A2P2KK04"/>
<reference evidence="1" key="1">
    <citation type="submission" date="2018-02" db="EMBL/GenBank/DDBJ databases">
        <title>Rhizophora mucronata_Transcriptome.</title>
        <authorList>
            <person name="Meera S.P."/>
            <person name="Sreeshan A."/>
            <person name="Augustine A."/>
        </authorList>
    </citation>
    <scope>NUCLEOTIDE SEQUENCE</scope>
    <source>
        <tissue evidence="1">Leaf</tissue>
    </source>
</reference>
<accession>A0A2P2KK04</accession>